<comment type="caution">
    <text evidence="2">The sequence shown here is derived from an EMBL/GenBank/DDBJ whole genome shotgun (WGS) entry which is preliminary data.</text>
</comment>
<proteinExistence type="predicted"/>
<evidence type="ECO:0000313" key="3">
    <source>
        <dbReference type="Proteomes" id="UP001293254"/>
    </source>
</evidence>
<evidence type="ECO:0000256" key="1">
    <source>
        <dbReference type="SAM" id="MobiDB-lite"/>
    </source>
</evidence>
<dbReference type="AlphaFoldDB" id="A0AAE2C7V7"/>
<dbReference type="EMBL" id="JACGWO010000016">
    <property type="protein sequence ID" value="KAK4412277.1"/>
    <property type="molecule type" value="Genomic_DNA"/>
</dbReference>
<sequence length="134" mass="14828">MDRLGQLVLNKKKLFLIPPLLGELSALLAMKGASAPIFTLSLVQFSYDSSRGRGNRDTKICSHCGVEGHTVDYCYDLHGRSSAPPRYANHALTSDTEGTQTSMSGRDGTSDNLVLSKELYLKFLQFQDTTQQHF</sequence>
<gene>
    <name evidence="2" type="ORF">Salat_2989900</name>
</gene>
<keyword evidence="3" id="KW-1185">Reference proteome</keyword>
<protein>
    <submittedName>
        <fullName evidence="2">Uncharacterized protein</fullName>
    </submittedName>
</protein>
<evidence type="ECO:0000313" key="2">
    <source>
        <dbReference type="EMBL" id="KAK4412277.1"/>
    </source>
</evidence>
<accession>A0AAE2C7V7</accession>
<organism evidence="2 3">
    <name type="scientific">Sesamum alatum</name>
    <dbReference type="NCBI Taxonomy" id="300844"/>
    <lineage>
        <taxon>Eukaryota</taxon>
        <taxon>Viridiplantae</taxon>
        <taxon>Streptophyta</taxon>
        <taxon>Embryophyta</taxon>
        <taxon>Tracheophyta</taxon>
        <taxon>Spermatophyta</taxon>
        <taxon>Magnoliopsida</taxon>
        <taxon>eudicotyledons</taxon>
        <taxon>Gunneridae</taxon>
        <taxon>Pentapetalae</taxon>
        <taxon>asterids</taxon>
        <taxon>lamiids</taxon>
        <taxon>Lamiales</taxon>
        <taxon>Pedaliaceae</taxon>
        <taxon>Sesamum</taxon>
    </lineage>
</organism>
<dbReference type="Proteomes" id="UP001293254">
    <property type="component" value="Unassembled WGS sequence"/>
</dbReference>
<feature type="region of interest" description="Disordered" evidence="1">
    <location>
        <begin position="89"/>
        <end position="108"/>
    </location>
</feature>
<name>A0AAE2C7V7_9LAMI</name>
<reference evidence="2" key="2">
    <citation type="journal article" date="2024" name="Plant">
        <title>Genomic evolution and insights into agronomic trait innovations of Sesamum species.</title>
        <authorList>
            <person name="Miao H."/>
            <person name="Wang L."/>
            <person name="Qu L."/>
            <person name="Liu H."/>
            <person name="Sun Y."/>
            <person name="Le M."/>
            <person name="Wang Q."/>
            <person name="Wei S."/>
            <person name="Zheng Y."/>
            <person name="Lin W."/>
            <person name="Duan Y."/>
            <person name="Cao H."/>
            <person name="Xiong S."/>
            <person name="Wang X."/>
            <person name="Wei L."/>
            <person name="Li C."/>
            <person name="Ma Q."/>
            <person name="Ju M."/>
            <person name="Zhao R."/>
            <person name="Li G."/>
            <person name="Mu C."/>
            <person name="Tian Q."/>
            <person name="Mei H."/>
            <person name="Zhang T."/>
            <person name="Gao T."/>
            <person name="Zhang H."/>
        </authorList>
    </citation>
    <scope>NUCLEOTIDE SEQUENCE</scope>
    <source>
        <strain evidence="2">3651</strain>
    </source>
</reference>
<reference evidence="2" key="1">
    <citation type="submission" date="2020-06" db="EMBL/GenBank/DDBJ databases">
        <authorList>
            <person name="Li T."/>
            <person name="Hu X."/>
            <person name="Zhang T."/>
            <person name="Song X."/>
            <person name="Zhang H."/>
            <person name="Dai N."/>
            <person name="Sheng W."/>
            <person name="Hou X."/>
            <person name="Wei L."/>
        </authorList>
    </citation>
    <scope>NUCLEOTIDE SEQUENCE</scope>
    <source>
        <strain evidence="2">3651</strain>
        <tissue evidence="2">Leaf</tissue>
    </source>
</reference>
<feature type="compositionally biased region" description="Polar residues" evidence="1">
    <location>
        <begin position="91"/>
        <end position="104"/>
    </location>
</feature>